<proteinExistence type="predicted"/>
<reference evidence="1 2" key="1">
    <citation type="submission" date="2024-08" db="EMBL/GenBank/DDBJ databases">
        <title>Gnathostoma spinigerum genome.</title>
        <authorList>
            <person name="Gonzalez-Bertolin B."/>
            <person name="Monzon S."/>
            <person name="Zaballos A."/>
            <person name="Jimenez P."/>
            <person name="Dekumyoy P."/>
            <person name="Varona S."/>
            <person name="Cuesta I."/>
            <person name="Sumanam S."/>
            <person name="Adisakwattana P."/>
            <person name="Gasser R.B."/>
            <person name="Hernandez-Gonzalez A."/>
            <person name="Young N.D."/>
            <person name="Perteguer M.J."/>
        </authorList>
    </citation>
    <scope>NUCLEOTIDE SEQUENCE [LARGE SCALE GENOMIC DNA]</scope>
    <source>
        <strain evidence="1">AL3</strain>
        <tissue evidence="1">Liver</tissue>
    </source>
</reference>
<evidence type="ECO:0000313" key="2">
    <source>
        <dbReference type="Proteomes" id="UP001608902"/>
    </source>
</evidence>
<name>A0ABD6E4Q1_9BILA</name>
<accession>A0ABD6E4Q1</accession>
<sequence>MVYAGHSTFRLRRTRNITMEQHLACSCRDCSAEQPLPQCSEGHVIGSSCRCECSNQVEKGKCKGGLKVWDEIDCRCKCSIKRCSFDSRFNQENCECEKTPQLRLEVPSDGINHFGARIDSLPRLRPRIRSRYLRQHRSSQTPTYRIAK</sequence>
<keyword evidence="2" id="KW-1185">Reference proteome</keyword>
<organism evidence="1 2">
    <name type="scientific">Gnathostoma spinigerum</name>
    <dbReference type="NCBI Taxonomy" id="75299"/>
    <lineage>
        <taxon>Eukaryota</taxon>
        <taxon>Metazoa</taxon>
        <taxon>Ecdysozoa</taxon>
        <taxon>Nematoda</taxon>
        <taxon>Chromadorea</taxon>
        <taxon>Rhabditida</taxon>
        <taxon>Spirurina</taxon>
        <taxon>Gnathostomatomorpha</taxon>
        <taxon>Gnathostomatoidea</taxon>
        <taxon>Gnathostomatidae</taxon>
        <taxon>Gnathostoma</taxon>
    </lineage>
</organism>
<dbReference type="EMBL" id="JBGFUD010000214">
    <property type="protein sequence ID" value="MFH4974007.1"/>
    <property type="molecule type" value="Genomic_DNA"/>
</dbReference>
<protein>
    <submittedName>
        <fullName evidence="1">Uncharacterized protein</fullName>
    </submittedName>
</protein>
<evidence type="ECO:0000313" key="1">
    <source>
        <dbReference type="EMBL" id="MFH4974007.1"/>
    </source>
</evidence>
<dbReference type="Proteomes" id="UP001608902">
    <property type="component" value="Unassembled WGS sequence"/>
</dbReference>
<gene>
    <name evidence="1" type="ORF">AB6A40_000716</name>
</gene>
<dbReference type="AlphaFoldDB" id="A0ABD6E4Q1"/>
<comment type="caution">
    <text evidence="1">The sequence shown here is derived from an EMBL/GenBank/DDBJ whole genome shotgun (WGS) entry which is preliminary data.</text>
</comment>